<evidence type="ECO:0000256" key="1">
    <source>
        <dbReference type="ARBA" id="ARBA00004294"/>
    </source>
</evidence>
<evidence type="ECO:0000259" key="15">
    <source>
        <dbReference type="Pfam" id="PF16026"/>
    </source>
</evidence>
<sequence>MTSTSFVGLLSRLVATGEFKSLHEHLTSFFDASYRNSCEENTAFCCELIEVHAKLQGQLFHLLELCSSEGGIYGGSEALKKRLLPWLRNGFLTARVNTENTDVVKEKYEQIVKKMDESLSVSKVEAAELRIKLADAEDEMIALRRQLKENQQGDYQEIIELGKKLTHAKNELVARECQIKELTKETLELKRENSNLHGRLQKKILDAVTEPEPVRLVTKPYTNGVVNGVVPFQSRSAKLIERFTELYKNDRVQIMNSLKAMPDSSAAERLVFLIVEECFTVSKLEQHKMRTRMNQALQSSPQGGLEESGRVNELVENYMKKNRELYDIEALIPDVMKSLHRNSSISPYVSCNEKIIVPFVREVLRVAWAMVALDPPIDLPAALEGDVINETRYRRTYDSEFSATNIDYFVWPALVRDRKVVAKGEVVTRRMSPQKGRKAITSTPRPGSAEPFSRPSSYDLGFGSLSSSWSDQSSYKQRISP</sequence>
<comment type="subcellular location">
    <subcellularLocation>
        <location evidence="3">Cytoplasm</location>
    </subcellularLocation>
    <subcellularLocation>
        <location evidence="2">Mitochondrion matrix</location>
    </subcellularLocation>
    <subcellularLocation>
        <location evidence="1">Mitochondrion outer membrane</location>
    </subcellularLocation>
</comment>
<proteinExistence type="inferred from homology"/>
<dbReference type="GO" id="GO:0005741">
    <property type="term" value="C:mitochondrial outer membrane"/>
    <property type="evidence" value="ECO:0007669"/>
    <property type="project" value="UniProtKB-SubCell"/>
</dbReference>
<evidence type="ECO:0000256" key="14">
    <source>
        <dbReference type="SAM" id="MobiDB-lite"/>
    </source>
</evidence>
<evidence type="ECO:0000256" key="5">
    <source>
        <dbReference type="ARBA" id="ARBA00019863"/>
    </source>
</evidence>
<gene>
    <name evidence="16" type="primary">SPATA18_1</name>
    <name evidence="16" type="ORF">OS493_020527</name>
</gene>
<evidence type="ECO:0000256" key="6">
    <source>
        <dbReference type="ARBA" id="ARBA00022490"/>
    </source>
</evidence>
<evidence type="ECO:0000256" key="13">
    <source>
        <dbReference type="SAM" id="Coils"/>
    </source>
</evidence>
<evidence type="ECO:0000313" key="16">
    <source>
        <dbReference type="EMBL" id="KAJ7372102.1"/>
    </source>
</evidence>
<name>A0A9X0CQA6_9CNID</name>
<dbReference type="Pfam" id="PF16026">
    <property type="entry name" value="MIEAP"/>
    <property type="match status" value="1"/>
</dbReference>
<dbReference type="GO" id="GO:0008289">
    <property type="term" value="F:lipid binding"/>
    <property type="evidence" value="ECO:0007669"/>
    <property type="project" value="UniProtKB-KW"/>
</dbReference>
<dbReference type="Proteomes" id="UP001163046">
    <property type="component" value="Unassembled WGS sequence"/>
</dbReference>
<comment type="similarity">
    <text evidence="4">Belongs to the MIEAP family.</text>
</comment>
<dbReference type="GO" id="GO:0005759">
    <property type="term" value="C:mitochondrial matrix"/>
    <property type="evidence" value="ECO:0007669"/>
    <property type="project" value="UniProtKB-SubCell"/>
</dbReference>
<protein>
    <recommendedName>
        <fullName evidence="5">Mitochondria-eating protein</fullName>
    </recommendedName>
    <alternativeName>
        <fullName evidence="12">Spermatogenesis-associated protein 18</fullName>
    </alternativeName>
</protein>
<dbReference type="GO" id="GO:0035695">
    <property type="term" value="P:mitophagy by internal vacuole formation"/>
    <property type="evidence" value="ECO:0007669"/>
    <property type="project" value="TreeGrafter"/>
</dbReference>
<dbReference type="InterPro" id="IPR031981">
    <property type="entry name" value="MIEAP_C"/>
</dbReference>
<evidence type="ECO:0000256" key="10">
    <source>
        <dbReference type="ARBA" id="ARBA00023128"/>
    </source>
</evidence>
<keyword evidence="6" id="KW-0963">Cytoplasm</keyword>
<feature type="coiled-coil region" evidence="13">
    <location>
        <begin position="119"/>
        <end position="199"/>
    </location>
</feature>
<keyword evidence="9" id="KW-0446">Lipid-binding</keyword>
<dbReference type="AlphaFoldDB" id="A0A9X0CQA6"/>
<accession>A0A9X0CQA6</accession>
<dbReference type="GO" id="GO:0035694">
    <property type="term" value="P:mitochondrial protein catabolic process"/>
    <property type="evidence" value="ECO:0007669"/>
    <property type="project" value="InterPro"/>
</dbReference>
<keyword evidence="11" id="KW-0472">Membrane</keyword>
<feature type="domain" description="Mitochondria-eating protein C-terminal" evidence="15">
    <location>
        <begin position="235"/>
        <end position="428"/>
    </location>
</feature>
<evidence type="ECO:0000256" key="9">
    <source>
        <dbReference type="ARBA" id="ARBA00023121"/>
    </source>
</evidence>
<comment type="caution">
    <text evidence="16">The sequence shown here is derived from an EMBL/GenBank/DDBJ whole genome shotgun (WGS) entry which is preliminary data.</text>
</comment>
<dbReference type="PANTHER" id="PTHR21771">
    <property type="entry name" value="MITOCHONDRIA-EATING PROTEIN-RELATED"/>
    <property type="match status" value="1"/>
</dbReference>
<dbReference type="OrthoDB" id="5966837at2759"/>
<keyword evidence="7" id="KW-1000">Mitochondrion outer membrane</keyword>
<evidence type="ECO:0000256" key="11">
    <source>
        <dbReference type="ARBA" id="ARBA00023136"/>
    </source>
</evidence>
<keyword evidence="17" id="KW-1185">Reference proteome</keyword>
<reference evidence="16" key="1">
    <citation type="submission" date="2023-01" db="EMBL/GenBank/DDBJ databases">
        <title>Genome assembly of the deep-sea coral Lophelia pertusa.</title>
        <authorList>
            <person name="Herrera S."/>
            <person name="Cordes E."/>
        </authorList>
    </citation>
    <scope>NUCLEOTIDE SEQUENCE</scope>
    <source>
        <strain evidence="16">USNM1676648</strain>
        <tissue evidence="16">Polyp</tissue>
    </source>
</reference>
<evidence type="ECO:0000256" key="2">
    <source>
        <dbReference type="ARBA" id="ARBA00004305"/>
    </source>
</evidence>
<evidence type="ECO:0000256" key="4">
    <source>
        <dbReference type="ARBA" id="ARBA00008233"/>
    </source>
</evidence>
<dbReference type="EMBL" id="MU826838">
    <property type="protein sequence ID" value="KAJ7372102.1"/>
    <property type="molecule type" value="Genomic_DNA"/>
</dbReference>
<evidence type="ECO:0000256" key="8">
    <source>
        <dbReference type="ARBA" id="ARBA00023054"/>
    </source>
</evidence>
<evidence type="ECO:0000256" key="3">
    <source>
        <dbReference type="ARBA" id="ARBA00004496"/>
    </source>
</evidence>
<keyword evidence="10" id="KW-0496">Mitochondrion</keyword>
<keyword evidence="8 13" id="KW-0175">Coiled coil</keyword>
<feature type="region of interest" description="Disordered" evidence="14">
    <location>
        <begin position="432"/>
        <end position="456"/>
    </location>
</feature>
<dbReference type="PANTHER" id="PTHR21771:SF0">
    <property type="entry name" value="MITOCHONDRIA-EATING PROTEIN"/>
    <property type="match status" value="1"/>
</dbReference>
<evidence type="ECO:0000256" key="7">
    <source>
        <dbReference type="ARBA" id="ARBA00022787"/>
    </source>
</evidence>
<evidence type="ECO:0000313" key="17">
    <source>
        <dbReference type="Proteomes" id="UP001163046"/>
    </source>
</evidence>
<dbReference type="InterPro" id="IPR026169">
    <property type="entry name" value="MIEAP"/>
</dbReference>
<organism evidence="16 17">
    <name type="scientific">Desmophyllum pertusum</name>
    <dbReference type="NCBI Taxonomy" id="174260"/>
    <lineage>
        <taxon>Eukaryota</taxon>
        <taxon>Metazoa</taxon>
        <taxon>Cnidaria</taxon>
        <taxon>Anthozoa</taxon>
        <taxon>Hexacorallia</taxon>
        <taxon>Scleractinia</taxon>
        <taxon>Caryophylliina</taxon>
        <taxon>Caryophylliidae</taxon>
        <taxon>Desmophyllum</taxon>
    </lineage>
</organism>
<evidence type="ECO:0000256" key="12">
    <source>
        <dbReference type="ARBA" id="ARBA00032687"/>
    </source>
</evidence>